<dbReference type="GO" id="GO:0003824">
    <property type="term" value="F:catalytic activity"/>
    <property type="evidence" value="ECO:0007669"/>
    <property type="project" value="UniProtKB-ARBA"/>
</dbReference>
<dbReference type="PANTHER" id="PTHR46663:SF2">
    <property type="entry name" value="GGDEF DOMAIN-CONTAINING PROTEIN"/>
    <property type="match status" value="1"/>
</dbReference>
<evidence type="ECO:0000313" key="4">
    <source>
        <dbReference type="Proteomes" id="UP000823618"/>
    </source>
</evidence>
<proteinExistence type="predicted"/>
<dbReference type="InterPro" id="IPR006189">
    <property type="entry name" value="CHASE_dom"/>
</dbReference>
<feature type="domain" description="GGDEF" evidence="2">
    <location>
        <begin position="553"/>
        <end position="686"/>
    </location>
</feature>
<dbReference type="Proteomes" id="UP000823618">
    <property type="component" value="Unassembled WGS sequence"/>
</dbReference>
<name>A0A9D9I097_9FIRM</name>
<evidence type="ECO:0000313" key="3">
    <source>
        <dbReference type="EMBL" id="MBO8463575.1"/>
    </source>
</evidence>
<dbReference type="SUPFAM" id="SSF55785">
    <property type="entry name" value="PYP-like sensor domain (PAS domain)"/>
    <property type="match status" value="1"/>
</dbReference>
<evidence type="ECO:0000259" key="2">
    <source>
        <dbReference type="PROSITE" id="PS50887"/>
    </source>
</evidence>
<dbReference type="CDD" id="cd01949">
    <property type="entry name" value="GGDEF"/>
    <property type="match status" value="1"/>
</dbReference>
<dbReference type="InterPro" id="IPR029787">
    <property type="entry name" value="Nucleotide_cyclase"/>
</dbReference>
<accession>A0A9D9I097</accession>
<sequence>MQFNNTAHIKQDSTKYMAEVYTKKMELTLEKFIAKTNILETAVLSLDGTISEENFNAIAKHLCDDPVIRSIQYLPNGNSQYCYPQKEYEKNFGKNVLQNMESKEDALLAIHLKQNIICGPYELSDGKKELVIWNPIFSKEEDAKFIGFSSVLLDLDELLELFGLNELKQKGYDYLLTYSEEGKETVVISKSRDNLSVKKYIRVPIFLPDRTWELKVIPNYSWQEWNESIIILISGILITIFCAELLIHIREKQAVLNQFKLKEKILELSLAYSNLSIFTYNFETKQLVFEIDGRIVQNLGKVVENVPESLVDKIIFPETQKEFLEMYQKIEEGNKIASCVAKVKMKNQPYIWEEITLIRVHVKGKEEDTIVGIIKDVTKERENEYRLEREQNYRQAMISESIFWAEAKLKANLIFYHGSSMIEEEHNYDEVLNTRIKKFIHPQDIALVLNTLDRERLYREYYEDGVRKRSIEFRFQDEKNYMWVKMRLYLSQGEEEQDVDLLLAIYNIDKKKREELNLRYQAERDQLTNVYNRTAAEEKINDALSYYEEKRDMTSILFLIDLDNFKPINDKMGHSKGDQVLKDISDTLKNYCGSDAVIGRLGGDEFLVFIQEKMSMDEIHRYTDSMVKHLQHTYVEGEDAITVSASVGAVIAPKTKTNFNELYLKADKALYYVKYNNKNGYKIYGH</sequence>
<dbReference type="EMBL" id="JADIML010000179">
    <property type="protein sequence ID" value="MBO8463575.1"/>
    <property type="molecule type" value="Genomic_DNA"/>
</dbReference>
<dbReference type="InterPro" id="IPR052163">
    <property type="entry name" value="DGC-Regulatory_Protein"/>
</dbReference>
<gene>
    <name evidence="3" type="ORF">IAC13_06565</name>
</gene>
<reference evidence="3" key="2">
    <citation type="journal article" date="2021" name="PeerJ">
        <title>Extensive microbial diversity within the chicken gut microbiome revealed by metagenomics and culture.</title>
        <authorList>
            <person name="Gilroy R."/>
            <person name="Ravi A."/>
            <person name="Getino M."/>
            <person name="Pursley I."/>
            <person name="Horton D.L."/>
            <person name="Alikhan N.F."/>
            <person name="Baker D."/>
            <person name="Gharbi K."/>
            <person name="Hall N."/>
            <person name="Watson M."/>
            <person name="Adriaenssens E.M."/>
            <person name="Foster-Nyarko E."/>
            <person name="Jarju S."/>
            <person name="Secka A."/>
            <person name="Antonio M."/>
            <person name="Oren A."/>
            <person name="Chaudhuri R.R."/>
            <person name="La Ragione R."/>
            <person name="Hildebrand F."/>
            <person name="Pallen M.J."/>
        </authorList>
    </citation>
    <scope>NUCLEOTIDE SEQUENCE</scope>
    <source>
        <strain evidence="3">E3-2379</strain>
    </source>
</reference>
<reference evidence="3" key="1">
    <citation type="submission" date="2020-10" db="EMBL/GenBank/DDBJ databases">
        <authorList>
            <person name="Gilroy R."/>
        </authorList>
    </citation>
    <scope>NUCLEOTIDE SEQUENCE</scope>
    <source>
        <strain evidence="3">E3-2379</strain>
    </source>
</reference>
<dbReference type="InterPro" id="IPR043128">
    <property type="entry name" value="Rev_trsase/Diguanyl_cyclase"/>
</dbReference>
<dbReference type="SMART" id="SM00267">
    <property type="entry name" value="GGDEF"/>
    <property type="match status" value="1"/>
</dbReference>
<feature type="domain" description="CHASE" evidence="1">
    <location>
        <begin position="81"/>
        <end position="215"/>
    </location>
</feature>
<dbReference type="InterPro" id="IPR000160">
    <property type="entry name" value="GGDEF_dom"/>
</dbReference>
<dbReference type="Gene3D" id="3.30.70.270">
    <property type="match status" value="1"/>
</dbReference>
<dbReference type="PROSITE" id="PS50887">
    <property type="entry name" value="GGDEF"/>
    <property type="match status" value="1"/>
</dbReference>
<comment type="caution">
    <text evidence="3">The sequence shown here is derived from an EMBL/GenBank/DDBJ whole genome shotgun (WGS) entry which is preliminary data.</text>
</comment>
<dbReference type="PANTHER" id="PTHR46663">
    <property type="entry name" value="DIGUANYLATE CYCLASE DGCT-RELATED"/>
    <property type="match status" value="1"/>
</dbReference>
<dbReference type="SUPFAM" id="SSF55073">
    <property type="entry name" value="Nucleotide cyclase"/>
    <property type="match status" value="1"/>
</dbReference>
<dbReference type="NCBIfam" id="TIGR00254">
    <property type="entry name" value="GGDEF"/>
    <property type="match status" value="1"/>
</dbReference>
<dbReference type="Pfam" id="PF00990">
    <property type="entry name" value="GGDEF"/>
    <property type="match status" value="1"/>
</dbReference>
<evidence type="ECO:0000259" key="1">
    <source>
        <dbReference type="PROSITE" id="PS50839"/>
    </source>
</evidence>
<dbReference type="AlphaFoldDB" id="A0A9D9I097"/>
<protein>
    <submittedName>
        <fullName evidence="3">GGDEF domain-containing protein</fullName>
    </submittedName>
</protein>
<dbReference type="InterPro" id="IPR035965">
    <property type="entry name" value="PAS-like_dom_sf"/>
</dbReference>
<organism evidence="3 4">
    <name type="scientific">Candidatus Scybalomonas excrementavium</name>
    <dbReference type="NCBI Taxonomy" id="2840943"/>
    <lineage>
        <taxon>Bacteria</taxon>
        <taxon>Bacillati</taxon>
        <taxon>Bacillota</taxon>
        <taxon>Clostridia</taxon>
        <taxon>Lachnospirales</taxon>
        <taxon>Lachnospiraceae</taxon>
        <taxon>Lachnospiraceae incertae sedis</taxon>
        <taxon>Candidatus Scybalomonas</taxon>
    </lineage>
</organism>
<dbReference type="PROSITE" id="PS50839">
    <property type="entry name" value="CHASE"/>
    <property type="match status" value="1"/>
</dbReference>